<name>A0ABN9Q231_9DINO</name>
<dbReference type="EMBL" id="CAUYUJ010002213">
    <property type="protein sequence ID" value="CAK0799707.1"/>
    <property type="molecule type" value="Genomic_DNA"/>
</dbReference>
<evidence type="ECO:0000256" key="1">
    <source>
        <dbReference type="SAM" id="Phobius"/>
    </source>
</evidence>
<organism evidence="2 3">
    <name type="scientific">Prorocentrum cordatum</name>
    <dbReference type="NCBI Taxonomy" id="2364126"/>
    <lineage>
        <taxon>Eukaryota</taxon>
        <taxon>Sar</taxon>
        <taxon>Alveolata</taxon>
        <taxon>Dinophyceae</taxon>
        <taxon>Prorocentrales</taxon>
        <taxon>Prorocentraceae</taxon>
        <taxon>Prorocentrum</taxon>
    </lineage>
</organism>
<gene>
    <name evidence="2" type="ORF">PCOR1329_LOCUS8069</name>
</gene>
<sequence>MLFIGIAGDDASTRHFLWALFLGMCLGLPYMVFDYCPMCLEFNRRSALTKNDKTMTICQGAKGAIWNRIVTTKWEDWREECTWQTLYFSVGTWFCMWMMWR</sequence>
<comment type="caution">
    <text evidence="2">The sequence shown here is derived from an EMBL/GenBank/DDBJ whole genome shotgun (WGS) entry which is preliminary data.</text>
</comment>
<reference evidence="2" key="1">
    <citation type="submission" date="2023-10" db="EMBL/GenBank/DDBJ databases">
        <authorList>
            <person name="Chen Y."/>
            <person name="Shah S."/>
            <person name="Dougan E. K."/>
            <person name="Thang M."/>
            <person name="Chan C."/>
        </authorList>
    </citation>
    <scope>NUCLEOTIDE SEQUENCE [LARGE SCALE GENOMIC DNA]</scope>
</reference>
<keyword evidence="3" id="KW-1185">Reference proteome</keyword>
<keyword evidence="1" id="KW-0472">Membrane</keyword>
<dbReference type="Proteomes" id="UP001189429">
    <property type="component" value="Unassembled WGS sequence"/>
</dbReference>
<accession>A0ABN9Q231</accession>
<keyword evidence="1" id="KW-1133">Transmembrane helix</keyword>
<proteinExistence type="predicted"/>
<evidence type="ECO:0000313" key="3">
    <source>
        <dbReference type="Proteomes" id="UP001189429"/>
    </source>
</evidence>
<keyword evidence="1" id="KW-0812">Transmembrane</keyword>
<evidence type="ECO:0000313" key="2">
    <source>
        <dbReference type="EMBL" id="CAK0799707.1"/>
    </source>
</evidence>
<feature type="transmembrane region" description="Helical" evidence="1">
    <location>
        <begin position="16"/>
        <end position="36"/>
    </location>
</feature>
<protein>
    <submittedName>
        <fullName evidence="2">Uncharacterized protein</fullName>
    </submittedName>
</protein>